<name>A0A0P7C3M3_9HYPO</name>
<reference evidence="2 3" key="1">
    <citation type="submission" date="2015-09" db="EMBL/GenBank/DDBJ databases">
        <title>Draft genome of a European isolate of the apple canker pathogen Neonectria ditissima.</title>
        <authorList>
            <person name="Gomez-Cortecero A."/>
            <person name="Harrison R.J."/>
            <person name="Armitage A.D."/>
        </authorList>
    </citation>
    <scope>NUCLEOTIDE SEQUENCE [LARGE SCALE GENOMIC DNA]</scope>
    <source>
        <strain evidence="2 3">R09/05</strain>
    </source>
</reference>
<keyword evidence="3" id="KW-1185">Reference proteome</keyword>
<feature type="compositionally biased region" description="Acidic residues" evidence="1">
    <location>
        <begin position="100"/>
        <end position="113"/>
    </location>
</feature>
<dbReference type="Proteomes" id="UP000050424">
    <property type="component" value="Unassembled WGS sequence"/>
</dbReference>
<sequence length="232" mass="25472">MGSYNDILEWLESVTPAHFEHSSPSSLRPRKLPRLNKEHTCDCRQSKTRDARLSPRRTRSRLPTPAASASSPTSRPTTRSGPNGDSSWLSMPPKHPRDPDNDDNDDDDDDDQDDRQRQQGDFALAQTTDVTPRRLRRSAAAIALSDGGTSAQTPSSSRASSSKASKISRHSSPTKQLHNASLGETGLSRASTEDDELPTLLGNLTQSLWKIDESFGVFPKGLRDDVRCPPPC</sequence>
<organism evidence="2 3">
    <name type="scientific">Neonectria ditissima</name>
    <dbReference type="NCBI Taxonomy" id="78410"/>
    <lineage>
        <taxon>Eukaryota</taxon>
        <taxon>Fungi</taxon>
        <taxon>Dikarya</taxon>
        <taxon>Ascomycota</taxon>
        <taxon>Pezizomycotina</taxon>
        <taxon>Sordariomycetes</taxon>
        <taxon>Hypocreomycetidae</taxon>
        <taxon>Hypocreales</taxon>
        <taxon>Nectriaceae</taxon>
        <taxon>Neonectria</taxon>
    </lineage>
</organism>
<dbReference type="EMBL" id="LKCW01000001">
    <property type="protein sequence ID" value="KPM46429.1"/>
    <property type="molecule type" value="Genomic_DNA"/>
</dbReference>
<proteinExistence type="predicted"/>
<dbReference type="AlphaFoldDB" id="A0A0P7C3M3"/>
<feature type="compositionally biased region" description="Basic and acidic residues" evidence="1">
    <location>
        <begin position="35"/>
        <end position="53"/>
    </location>
</feature>
<dbReference type="STRING" id="78410.A0A0P7C3M3"/>
<gene>
    <name evidence="2" type="ORF">AK830_g18</name>
</gene>
<feature type="compositionally biased region" description="Low complexity" evidence="1">
    <location>
        <begin position="61"/>
        <end position="80"/>
    </location>
</feature>
<evidence type="ECO:0000313" key="3">
    <source>
        <dbReference type="Proteomes" id="UP000050424"/>
    </source>
</evidence>
<accession>A0A0P7C3M3</accession>
<evidence type="ECO:0000313" key="2">
    <source>
        <dbReference type="EMBL" id="KPM46429.1"/>
    </source>
</evidence>
<protein>
    <submittedName>
        <fullName evidence="2">Uncharacterized protein</fullName>
    </submittedName>
</protein>
<evidence type="ECO:0000256" key="1">
    <source>
        <dbReference type="SAM" id="MobiDB-lite"/>
    </source>
</evidence>
<feature type="region of interest" description="Disordered" evidence="1">
    <location>
        <begin position="15"/>
        <end position="194"/>
    </location>
</feature>
<comment type="caution">
    <text evidence="2">The sequence shown here is derived from an EMBL/GenBank/DDBJ whole genome shotgun (WGS) entry which is preliminary data.</text>
</comment>
<feature type="compositionally biased region" description="Low complexity" evidence="1">
    <location>
        <begin position="155"/>
        <end position="165"/>
    </location>
</feature>